<accession>A0A9Q9UC27</accession>
<name>A0A9Q9UC27_FUSFU</name>
<evidence type="ECO:0000313" key="2">
    <source>
        <dbReference type="Proteomes" id="UP000760494"/>
    </source>
</evidence>
<dbReference type="Proteomes" id="UP000760494">
    <property type="component" value="Unassembled WGS sequence"/>
</dbReference>
<sequence length="68" mass="7803">MSARLTYRINITNCYDKAACLAELEEAVEAGRSVMGKEGMRRKTIVDNTLPLFAWQLMSHLSRKLRIM</sequence>
<dbReference type="AlphaFoldDB" id="A0A9Q9UC27"/>
<reference evidence="1" key="1">
    <citation type="submission" date="2019-05" db="EMBL/GenBank/DDBJ databases">
        <authorList>
            <person name="Piombo E."/>
        </authorList>
    </citation>
    <scope>NUCLEOTIDE SEQUENCE</scope>
    <source>
        <strain evidence="1">C2S</strain>
    </source>
</reference>
<proteinExistence type="predicted"/>
<dbReference type="EMBL" id="CABFJX010000223">
    <property type="protein sequence ID" value="VTT68240.1"/>
    <property type="molecule type" value="Genomic_DNA"/>
</dbReference>
<protein>
    <submittedName>
        <fullName evidence="1">Uncharacterized protein</fullName>
    </submittedName>
</protein>
<organism evidence="1 2">
    <name type="scientific">Fusarium fujikuroi</name>
    <name type="common">Bakanae and foot rot disease fungus</name>
    <name type="synonym">Gibberella fujikuroi</name>
    <dbReference type="NCBI Taxonomy" id="5127"/>
    <lineage>
        <taxon>Eukaryota</taxon>
        <taxon>Fungi</taxon>
        <taxon>Dikarya</taxon>
        <taxon>Ascomycota</taxon>
        <taxon>Pezizomycotina</taxon>
        <taxon>Sordariomycetes</taxon>
        <taxon>Hypocreomycetidae</taxon>
        <taxon>Hypocreales</taxon>
        <taxon>Nectriaceae</taxon>
        <taxon>Fusarium</taxon>
        <taxon>Fusarium fujikuroi species complex</taxon>
    </lineage>
</organism>
<evidence type="ECO:0000313" key="1">
    <source>
        <dbReference type="EMBL" id="VTT68240.1"/>
    </source>
</evidence>
<gene>
    <name evidence="1" type="ORF">C2S_1188</name>
</gene>
<comment type="caution">
    <text evidence="1">The sequence shown here is derived from an EMBL/GenBank/DDBJ whole genome shotgun (WGS) entry which is preliminary data.</text>
</comment>